<proteinExistence type="predicted"/>
<evidence type="ECO:0000313" key="4">
    <source>
        <dbReference type="Proteomes" id="UP001145145"/>
    </source>
</evidence>
<protein>
    <submittedName>
        <fullName evidence="2">Uncharacterized protein</fullName>
    </submittedName>
</protein>
<reference evidence="1" key="2">
    <citation type="submission" date="2022-11" db="EMBL/GenBank/DDBJ databases">
        <title>Draft genome sequence of Sellimonas catena strain 12EGH17.</title>
        <authorList>
            <person name="Atsushi H."/>
            <person name="Moriya O."/>
            <person name="Mitsuo S."/>
        </authorList>
    </citation>
    <scope>NUCLEOTIDE SEQUENCE</scope>
    <source>
        <strain evidence="1">12EGH17</strain>
    </source>
</reference>
<dbReference type="Proteomes" id="UP001145145">
    <property type="component" value="Unassembled WGS sequence"/>
</dbReference>
<reference evidence="2" key="3">
    <citation type="submission" date="2022-11" db="EMBL/GenBank/DDBJ databases">
        <title>Draft genome sequence of Sellimonas catena strain 18CBH55.</title>
        <authorList>
            <person name="Hisatomi A."/>
            <person name="Ohkuma M."/>
            <person name="Sakamoto M."/>
        </authorList>
    </citation>
    <scope>NUCLEOTIDE SEQUENCE</scope>
    <source>
        <strain evidence="2">18CBH55</strain>
    </source>
</reference>
<gene>
    <name evidence="1" type="ORF">Selli1_24280</name>
    <name evidence="2" type="ORF">Selli2_06110</name>
</gene>
<dbReference type="AlphaFoldDB" id="A0A9W6CAV7"/>
<organism evidence="2 3">
    <name type="scientific">Sellimonas catena</name>
    <dbReference type="NCBI Taxonomy" id="2994035"/>
    <lineage>
        <taxon>Bacteria</taxon>
        <taxon>Bacillati</taxon>
        <taxon>Bacillota</taxon>
        <taxon>Clostridia</taxon>
        <taxon>Lachnospirales</taxon>
        <taxon>Lachnospiraceae</taxon>
        <taxon>Sellimonas</taxon>
    </lineage>
</organism>
<name>A0A9W6CAV7_9FIRM</name>
<dbReference type="EMBL" id="BSCH01000003">
    <property type="protein sequence ID" value="GLG89184.1"/>
    <property type="molecule type" value="Genomic_DNA"/>
</dbReference>
<evidence type="ECO:0000313" key="2">
    <source>
        <dbReference type="EMBL" id="GLG89184.1"/>
    </source>
</evidence>
<sequence length="47" mass="5769">MEQLHKIKLLEDRLNRLESNDRDNFYICRKIKRRIARLREEIKGEGA</sequence>
<reference evidence="1" key="1">
    <citation type="submission" date="2022-11" db="EMBL/GenBank/DDBJ databases">
        <title>Draft genome sequence of Sellimonas catena strain 12EGH17.</title>
        <authorList>
            <person name="Hisatomi A."/>
            <person name="Ohkuma M."/>
            <person name="Sakamoto M."/>
        </authorList>
    </citation>
    <scope>NUCLEOTIDE SEQUENCE</scope>
    <source>
        <strain evidence="1">12EGH17</strain>
    </source>
</reference>
<accession>A0A9W6CAV7</accession>
<keyword evidence="4" id="KW-1185">Reference proteome</keyword>
<comment type="caution">
    <text evidence="2">The sequence shown here is derived from an EMBL/GenBank/DDBJ whole genome shotgun (WGS) entry which is preliminary data.</text>
</comment>
<evidence type="ECO:0000313" key="3">
    <source>
        <dbReference type="Proteomes" id="UP001145094"/>
    </source>
</evidence>
<dbReference type="Proteomes" id="UP001145094">
    <property type="component" value="Unassembled WGS sequence"/>
</dbReference>
<dbReference type="EMBL" id="BSBO01000026">
    <property type="protein sequence ID" value="GLG05254.1"/>
    <property type="molecule type" value="Genomic_DNA"/>
</dbReference>
<reference evidence="2 4" key="5">
    <citation type="journal article" date="2023" name="Int. J. Syst. Evol. Microbiol.">
        <title>Sellimonas catena sp. nov., isolated from human faeces.</title>
        <authorList>
            <person name="Hisatomi A."/>
            <person name="Ohkuma M."/>
            <person name="Sakamoto M."/>
        </authorList>
    </citation>
    <scope>NUCLEOTIDE SEQUENCE</scope>
    <source>
        <strain evidence="1 4">12EGH17</strain>
        <strain evidence="2">18CBH55</strain>
    </source>
</reference>
<evidence type="ECO:0000313" key="1">
    <source>
        <dbReference type="EMBL" id="GLG05254.1"/>
    </source>
</evidence>
<reference evidence="2" key="4">
    <citation type="submission" date="2022-11" db="EMBL/GenBank/DDBJ databases">
        <title>Draft genome sequence of Sellimonas catena strain 18CBH55.</title>
        <authorList>
            <person name="Atsushi H."/>
            <person name="Moriya O."/>
            <person name="Mitsuo S."/>
        </authorList>
    </citation>
    <scope>NUCLEOTIDE SEQUENCE</scope>
    <source>
        <strain evidence="2">18CBH55</strain>
    </source>
</reference>
<dbReference type="RefSeq" id="WP_171027862.1">
    <property type="nucleotide sequence ID" value="NZ_BSBO01000026.1"/>
</dbReference>